<evidence type="ECO:0000313" key="1">
    <source>
        <dbReference type="Proteomes" id="UP000887565"/>
    </source>
</evidence>
<dbReference type="Proteomes" id="UP000887565">
    <property type="component" value="Unplaced"/>
</dbReference>
<keyword evidence="1" id="KW-1185">Reference proteome</keyword>
<dbReference type="AlphaFoldDB" id="A0A915K8S6"/>
<name>A0A915K8S6_ROMCU</name>
<organism evidence="1 2">
    <name type="scientific">Romanomermis culicivorax</name>
    <name type="common">Nematode worm</name>
    <dbReference type="NCBI Taxonomy" id="13658"/>
    <lineage>
        <taxon>Eukaryota</taxon>
        <taxon>Metazoa</taxon>
        <taxon>Ecdysozoa</taxon>
        <taxon>Nematoda</taxon>
        <taxon>Enoplea</taxon>
        <taxon>Dorylaimia</taxon>
        <taxon>Mermithida</taxon>
        <taxon>Mermithoidea</taxon>
        <taxon>Mermithidae</taxon>
        <taxon>Romanomermis</taxon>
    </lineage>
</organism>
<reference evidence="2" key="1">
    <citation type="submission" date="2022-11" db="UniProtKB">
        <authorList>
            <consortium name="WormBaseParasite"/>
        </authorList>
    </citation>
    <scope>IDENTIFICATION</scope>
</reference>
<evidence type="ECO:0000313" key="2">
    <source>
        <dbReference type="WBParaSite" id="nRc.2.0.1.t35138-RA"/>
    </source>
</evidence>
<proteinExistence type="predicted"/>
<protein>
    <submittedName>
        <fullName evidence="2">Uncharacterized protein</fullName>
    </submittedName>
</protein>
<dbReference type="WBParaSite" id="nRc.2.0.1.t35138-RA">
    <property type="protein sequence ID" value="nRc.2.0.1.t35138-RA"/>
    <property type="gene ID" value="nRc.2.0.1.g35138"/>
</dbReference>
<sequence>MTWLNLFDLNFCIYDEFFSMSCFLPSSKIGHCYELEIFQCDSAMTDAFLSRLSCMLDEFEPEMIRRGFDKCSEIGTHSFPLCCMNVIGDRKFNAATFFIILQGFPIIEGTKMKERNL</sequence>
<accession>A0A915K8S6</accession>